<organism evidence="1 2">
    <name type="scientific">Euzebya pacifica</name>
    <dbReference type="NCBI Taxonomy" id="1608957"/>
    <lineage>
        <taxon>Bacteria</taxon>
        <taxon>Bacillati</taxon>
        <taxon>Actinomycetota</taxon>
        <taxon>Nitriliruptoria</taxon>
        <taxon>Euzebyales</taxon>
    </lineage>
</organism>
<accession>A0A346Y196</accession>
<sequence>MGHTELDRDAAHAFFGNPPTGPVVMLNLLRFNEVADYTGHPELAPAEPISGRKAYGVYSEWTIPLLEAAGAAVELLAEAAVSLIGPADEHWDTALLVRYPSAQAFRDMTSSPEYLAGYGHRAAALADSRLIPLVPRS</sequence>
<name>A0A346Y196_9ACTN</name>
<dbReference type="PANTHER" id="PTHR40257">
    <property type="match status" value="1"/>
</dbReference>
<reference evidence="1 2" key="1">
    <citation type="submission" date="2018-09" db="EMBL/GenBank/DDBJ databases">
        <title>Complete genome sequence of Euzebya sp. DY32-46 isolated from seawater of Pacific Ocean.</title>
        <authorList>
            <person name="Xu L."/>
            <person name="Wu Y.-H."/>
            <person name="Xu X.-W."/>
        </authorList>
    </citation>
    <scope>NUCLEOTIDE SEQUENCE [LARGE SCALE GENOMIC DNA]</scope>
    <source>
        <strain evidence="1 2">DY32-46</strain>
    </source>
</reference>
<dbReference type="AlphaFoldDB" id="A0A346Y196"/>
<proteinExistence type="predicted"/>
<evidence type="ECO:0000313" key="1">
    <source>
        <dbReference type="EMBL" id="AXV08243.1"/>
    </source>
</evidence>
<dbReference type="OrthoDB" id="3624550at2"/>
<dbReference type="Proteomes" id="UP000264006">
    <property type="component" value="Chromosome"/>
</dbReference>
<dbReference type="PANTHER" id="PTHR40257:SF1">
    <property type="entry name" value="DUF1330 DOMAIN-CONTAINING PROTEIN"/>
    <property type="match status" value="1"/>
</dbReference>
<dbReference type="InterPro" id="IPR011008">
    <property type="entry name" value="Dimeric_a/b-barrel"/>
</dbReference>
<dbReference type="SUPFAM" id="SSF54909">
    <property type="entry name" value="Dimeric alpha+beta barrel"/>
    <property type="match status" value="1"/>
</dbReference>
<gene>
    <name evidence="1" type="ORF">DVS28_a3570</name>
</gene>
<keyword evidence="2" id="KW-1185">Reference proteome</keyword>
<dbReference type="EMBL" id="CP031165">
    <property type="protein sequence ID" value="AXV08243.1"/>
    <property type="molecule type" value="Genomic_DNA"/>
</dbReference>
<evidence type="ECO:0000313" key="2">
    <source>
        <dbReference type="Proteomes" id="UP000264006"/>
    </source>
</evidence>
<protein>
    <submittedName>
        <fullName evidence="1">Uncharacterized protein</fullName>
    </submittedName>
</protein>
<dbReference type="Gene3D" id="3.30.70.100">
    <property type="match status" value="1"/>
</dbReference>
<dbReference type="RefSeq" id="WP_114592617.1">
    <property type="nucleotide sequence ID" value="NZ_CP031165.1"/>
</dbReference>
<dbReference type="KEGG" id="euz:DVS28_a3570"/>